<reference evidence="2 3" key="1">
    <citation type="submission" date="2014-04" db="EMBL/GenBank/DDBJ databases">
        <title>Evolutionary Origins and Diversification of the Mycorrhizal Mutualists.</title>
        <authorList>
            <consortium name="DOE Joint Genome Institute"/>
            <consortium name="Mycorrhizal Genomics Consortium"/>
            <person name="Kohler A."/>
            <person name="Kuo A."/>
            <person name="Nagy L.G."/>
            <person name="Floudas D."/>
            <person name="Copeland A."/>
            <person name="Barry K.W."/>
            <person name="Cichocki N."/>
            <person name="Veneault-Fourrey C."/>
            <person name="LaButti K."/>
            <person name="Lindquist E.A."/>
            <person name="Lipzen A."/>
            <person name="Lundell T."/>
            <person name="Morin E."/>
            <person name="Murat C."/>
            <person name="Riley R."/>
            <person name="Ohm R."/>
            <person name="Sun H."/>
            <person name="Tunlid A."/>
            <person name="Henrissat B."/>
            <person name="Grigoriev I.V."/>
            <person name="Hibbett D.S."/>
            <person name="Martin F."/>
        </authorList>
    </citation>
    <scope>NUCLEOTIDE SEQUENCE [LARGE SCALE GENOMIC DNA]</scope>
    <source>
        <strain evidence="2 3">FD-317 M1</strain>
    </source>
</reference>
<organism evidence="2 3">
    <name type="scientific">Collybiopsis luxurians FD-317 M1</name>
    <dbReference type="NCBI Taxonomy" id="944289"/>
    <lineage>
        <taxon>Eukaryota</taxon>
        <taxon>Fungi</taxon>
        <taxon>Dikarya</taxon>
        <taxon>Basidiomycota</taxon>
        <taxon>Agaricomycotina</taxon>
        <taxon>Agaricomycetes</taxon>
        <taxon>Agaricomycetidae</taxon>
        <taxon>Agaricales</taxon>
        <taxon>Marasmiineae</taxon>
        <taxon>Omphalotaceae</taxon>
        <taxon>Collybiopsis</taxon>
        <taxon>Collybiopsis luxurians</taxon>
    </lineage>
</organism>
<proteinExistence type="predicted"/>
<evidence type="ECO:0000313" key="2">
    <source>
        <dbReference type="EMBL" id="KIK52381.1"/>
    </source>
</evidence>
<dbReference type="Proteomes" id="UP000053593">
    <property type="component" value="Unassembled WGS sequence"/>
</dbReference>
<sequence>MLSTAWASIRQMDWIDGTLTPSPKHNYAYLYLCSGSGGRAGLRWTVFVGCLFPFFLFFFFSFCFFLGGVLVFFFSGVSFPFHVGWMDIYVIR</sequence>
<protein>
    <submittedName>
        <fullName evidence="2">Uncharacterized protein</fullName>
    </submittedName>
</protein>
<feature type="transmembrane region" description="Helical" evidence="1">
    <location>
        <begin position="46"/>
        <end position="74"/>
    </location>
</feature>
<dbReference type="AlphaFoldDB" id="A0A0D0BD16"/>
<keyword evidence="3" id="KW-1185">Reference proteome</keyword>
<keyword evidence="1" id="KW-0472">Membrane</keyword>
<dbReference type="HOGENOM" id="CLU_2413485_0_0_1"/>
<gene>
    <name evidence="2" type="ORF">GYMLUDRAFT_969363</name>
</gene>
<dbReference type="EMBL" id="KN834844">
    <property type="protein sequence ID" value="KIK52381.1"/>
    <property type="molecule type" value="Genomic_DNA"/>
</dbReference>
<keyword evidence="1" id="KW-0812">Transmembrane</keyword>
<accession>A0A0D0BD16</accession>
<name>A0A0D0BD16_9AGAR</name>
<evidence type="ECO:0000256" key="1">
    <source>
        <dbReference type="SAM" id="Phobius"/>
    </source>
</evidence>
<evidence type="ECO:0000313" key="3">
    <source>
        <dbReference type="Proteomes" id="UP000053593"/>
    </source>
</evidence>
<keyword evidence="1" id="KW-1133">Transmembrane helix</keyword>